<name>A0A433SEE8_9BURK</name>
<evidence type="ECO:0000313" key="2">
    <source>
        <dbReference type="EMBL" id="RUS67014.1"/>
    </source>
</evidence>
<dbReference type="Proteomes" id="UP000286947">
    <property type="component" value="Unassembled WGS sequence"/>
</dbReference>
<keyword evidence="3" id="KW-1185">Reference proteome</keyword>
<dbReference type="RefSeq" id="WP_126978747.1">
    <property type="nucleotide sequence ID" value="NZ_PQSP01000002.1"/>
</dbReference>
<dbReference type="Gene3D" id="1.10.30.50">
    <property type="match status" value="1"/>
</dbReference>
<dbReference type="SMART" id="SM00507">
    <property type="entry name" value="HNHc"/>
    <property type="match status" value="1"/>
</dbReference>
<dbReference type="InterPro" id="IPR003615">
    <property type="entry name" value="HNH_nuc"/>
</dbReference>
<feature type="domain" description="HNH nuclease" evidence="1">
    <location>
        <begin position="164"/>
        <end position="227"/>
    </location>
</feature>
<dbReference type="GO" id="GO:0004519">
    <property type="term" value="F:endonuclease activity"/>
    <property type="evidence" value="ECO:0007669"/>
    <property type="project" value="InterPro"/>
</dbReference>
<dbReference type="EMBL" id="PQSP01000002">
    <property type="protein sequence ID" value="RUS67014.1"/>
    <property type="molecule type" value="Genomic_DNA"/>
</dbReference>
<dbReference type="GO" id="GO:0003676">
    <property type="term" value="F:nucleic acid binding"/>
    <property type="evidence" value="ECO:0007669"/>
    <property type="project" value="InterPro"/>
</dbReference>
<reference evidence="2 3" key="1">
    <citation type="submission" date="2018-01" db="EMBL/GenBank/DDBJ databases">
        <title>Saezia sanguinis gen. nov., sp. nov., in the order Burkholderiales isolated from human blood.</title>
        <authorList>
            <person name="Medina-Pascual M.J."/>
            <person name="Valdezate S."/>
            <person name="Monzon S."/>
            <person name="Cuesta I."/>
            <person name="Carrasco G."/>
            <person name="Villalon P."/>
            <person name="Saez-Nieto J.A."/>
        </authorList>
    </citation>
    <scope>NUCLEOTIDE SEQUENCE [LARGE SCALE GENOMIC DNA]</scope>
    <source>
        <strain evidence="2 3">CNM695-12</strain>
    </source>
</reference>
<dbReference type="InterPro" id="IPR002711">
    <property type="entry name" value="HNH"/>
</dbReference>
<dbReference type="GO" id="GO:0008270">
    <property type="term" value="F:zinc ion binding"/>
    <property type="evidence" value="ECO:0007669"/>
    <property type="project" value="InterPro"/>
</dbReference>
<proteinExistence type="predicted"/>
<comment type="caution">
    <text evidence="2">The sequence shown here is derived from an EMBL/GenBank/DDBJ whole genome shotgun (WGS) entry which is preliminary data.</text>
</comment>
<dbReference type="AlphaFoldDB" id="A0A433SEE8"/>
<organism evidence="2 3">
    <name type="scientific">Saezia sanguinis</name>
    <dbReference type="NCBI Taxonomy" id="1965230"/>
    <lineage>
        <taxon>Bacteria</taxon>
        <taxon>Pseudomonadati</taxon>
        <taxon>Pseudomonadota</taxon>
        <taxon>Betaproteobacteria</taxon>
        <taxon>Burkholderiales</taxon>
        <taxon>Saeziaceae</taxon>
        <taxon>Saezia</taxon>
    </lineage>
</organism>
<gene>
    <name evidence="2" type="ORF">CUZ56_00952</name>
</gene>
<evidence type="ECO:0000313" key="3">
    <source>
        <dbReference type="Proteomes" id="UP000286947"/>
    </source>
</evidence>
<evidence type="ECO:0000259" key="1">
    <source>
        <dbReference type="SMART" id="SM00507"/>
    </source>
</evidence>
<dbReference type="CDD" id="cd00085">
    <property type="entry name" value="HNHc"/>
    <property type="match status" value="1"/>
</dbReference>
<sequence>MRKTSRNPPWIRDELILALDLYFKCRQSLPGPKSASVIELSHLLNQMGVMLQRTKDNATYRNPNGVSMKLMNFRRLDPLYINEGKKGLTAGNKEEIVVWDEFAHQPNQLSVVAHAIRQAIAVSEPEKLNIELSEDWEMSEASEGRVLTRMHRIRERNPKLVKQVKNNVLKKYGKLFCFACHFDFAEKYGEAGKGLIDVHHTKPIHTLGEHSKTKIEDLVLLCPNCHRVVHAKRPWLSLDELISLVRQ</sequence>
<dbReference type="OrthoDB" id="9802640at2"/>
<dbReference type="Pfam" id="PF01844">
    <property type="entry name" value="HNH"/>
    <property type="match status" value="1"/>
</dbReference>
<accession>A0A433SEE8</accession>
<protein>
    <recommendedName>
        <fullName evidence="1">HNH nuclease domain-containing protein</fullName>
    </recommendedName>
</protein>